<accession>A0A2C9CLR1</accession>
<reference evidence="3" key="1">
    <citation type="submission" date="2017-09" db="EMBL/GenBank/DDBJ databases">
        <authorList>
            <person name="Varghese N."/>
            <person name="Submissions S."/>
        </authorList>
    </citation>
    <scope>NUCLEOTIDE SEQUENCE [LARGE SCALE GENOMIC DNA]</scope>
    <source>
        <strain evidence="3">C7</strain>
    </source>
</reference>
<keyword evidence="2" id="KW-0489">Methyltransferase</keyword>
<dbReference type="EMBL" id="OCTN01000001">
    <property type="protein sequence ID" value="SOH92296.1"/>
    <property type="molecule type" value="Genomic_DNA"/>
</dbReference>
<keyword evidence="2" id="KW-0808">Transferase</keyword>
<dbReference type="Gene3D" id="3.40.50.150">
    <property type="entry name" value="Vaccinia Virus protein VP39"/>
    <property type="match status" value="1"/>
</dbReference>
<dbReference type="Proteomes" id="UP000220034">
    <property type="component" value="Unassembled WGS sequence"/>
</dbReference>
<gene>
    <name evidence="2" type="ORF">SAMN06273572_101138</name>
</gene>
<dbReference type="OrthoDB" id="9808480at2"/>
<dbReference type="SUPFAM" id="SSF53335">
    <property type="entry name" value="S-adenosyl-L-methionine-dependent methyltransferases"/>
    <property type="match status" value="1"/>
</dbReference>
<evidence type="ECO:0000259" key="1">
    <source>
        <dbReference type="Pfam" id="PF13649"/>
    </source>
</evidence>
<dbReference type="CDD" id="cd02440">
    <property type="entry name" value="AdoMet_MTases"/>
    <property type="match status" value="1"/>
</dbReference>
<sequence>MTEPHPIFVLHQGLLREAPGSDETTLRALTLARAQGDARIADMGCGPGAASLVALRALPEAQVIAIDHHAPYLETLEHRAAAAGLARRLETRVADMAAPRIAAGSLDLILCEGAMYFMGIEAALHAWRPLLATGGRVVFSEVVWIKRTVPEEARLFWMEYPEMTNRDGVRDRVAAAGWRVVDDFVQPREDWEVYLGPLGTRVEALRPEADETLRGVLDGARQEVDLFARHSDAYAYAVFVVEPI</sequence>
<dbReference type="GO" id="GO:0008168">
    <property type="term" value="F:methyltransferase activity"/>
    <property type="evidence" value="ECO:0007669"/>
    <property type="project" value="UniProtKB-KW"/>
</dbReference>
<dbReference type="InterPro" id="IPR029063">
    <property type="entry name" value="SAM-dependent_MTases_sf"/>
</dbReference>
<feature type="domain" description="Methyltransferase" evidence="1">
    <location>
        <begin position="40"/>
        <end position="135"/>
    </location>
</feature>
<protein>
    <submittedName>
        <fullName evidence="2">SAM-dependent methyltransferase</fullName>
    </submittedName>
</protein>
<dbReference type="RefSeq" id="WP_097927887.1">
    <property type="nucleotide sequence ID" value="NZ_OCTN01000001.1"/>
</dbReference>
<keyword evidence="3" id="KW-1185">Reference proteome</keyword>
<evidence type="ECO:0000313" key="2">
    <source>
        <dbReference type="EMBL" id="SOH92296.1"/>
    </source>
</evidence>
<evidence type="ECO:0000313" key="3">
    <source>
        <dbReference type="Proteomes" id="UP000220034"/>
    </source>
</evidence>
<dbReference type="Pfam" id="PF13649">
    <property type="entry name" value="Methyltransf_25"/>
    <property type="match status" value="1"/>
</dbReference>
<proteinExistence type="predicted"/>
<name>A0A2C9CLR1_9RHOB</name>
<dbReference type="AlphaFoldDB" id="A0A2C9CLR1"/>
<organism evidence="2 3">
    <name type="scientific">Pontivivens marinum</name>
    <dbReference type="NCBI Taxonomy" id="1690039"/>
    <lineage>
        <taxon>Bacteria</taxon>
        <taxon>Pseudomonadati</taxon>
        <taxon>Pseudomonadota</taxon>
        <taxon>Alphaproteobacteria</taxon>
        <taxon>Rhodobacterales</taxon>
        <taxon>Paracoccaceae</taxon>
        <taxon>Pontivivens</taxon>
    </lineage>
</organism>
<dbReference type="InterPro" id="IPR041698">
    <property type="entry name" value="Methyltransf_25"/>
</dbReference>
<dbReference type="GO" id="GO:0032259">
    <property type="term" value="P:methylation"/>
    <property type="evidence" value="ECO:0007669"/>
    <property type="project" value="UniProtKB-KW"/>
</dbReference>